<dbReference type="InterPro" id="IPR036961">
    <property type="entry name" value="Kinesin_motor_dom_sf"/>
</dbReference>
<evidence type="ECO:0000313" key="5">
    <source>
        <dbReference type="Proteomes" id="UP000015354"/>
    </source>
</evidence>
<dbReference type="AlphaFoldDB" id="S9TFY3"/>
<dbReference type="Proteomes" id="UP000015354">
    <property type="component" value="Unassembled WGS sequence"/>
</dbReference>
<evidence type="ECO:0000256" key="2">
    <source>
        <dbReference type="SAM" id="MobiDB-lite"/>
    </source>
</evidence>
<dbReference type="PANTHER" id="PTHR47117">
    <property type="entry name" value="STAR-RELATED LIPID TRANSFER PROTEIN 9"/>
    <property type="match status" value="1"/>
</dbReference>
<feature type="compositionally biased region" description="Low complexity" evidence="2">
    <location>
        <begin position="86"/>
        <end position="108"/>
    </location>
</feature>
<dbReference type="EMBL" id="ATMH01012336">
    <property type="protein sequence ID" value="EPY15253.1"/>
    <property type="molecule type" value="Genomic_DNA"/>
</dbReference>
<comment type="caution">
    <text evidence="4">The sequence shown here is derived from an EMBL/GenBank/DDBJ whole genome shotgun (WGS) entry which is preliminary data.</text>
</comment>
<dbReference type="GO" id="GO:0003777">
    <property type="term" value="F:microtubule motor activity"/>
    <property type="evidence" value="ECO:0007669"/>
    <property type="project" value="InterPro"/>
</dbReference>
<protein>
    <recommendedName>
        <fullName evidence="3">Kinesin motor domain-containing protein</fullName>
    </recommendedName>
</protein>
<dbReference type="PROSITE" id="PS50067">
    <property type="entry name" value="KINESIN_MOTOR_2"/>
    <property type="match status" value="1"/>
</dbReference>
<proteinExistence type="inferred from homology"/>
<evidence type="ECO:0000259" key="3">
    <source>
        <dbReference type="PROSITE" id="PS50067"/>
    </source>
</evidence>
<accession>S9TFY3</accession>
<comment type="similarity">
    <text evidence="1">Belongs to the TRAFAC class myosin-kinesin ATPase superfamily. Kinesin family.</text>
</comment>
<keyword evidence="5" id="KW-1185">Reference proteome</keyword>
<reference evidence="4 5" key="1">
    <citation type="journal article" date="2013" name="PLoS ONE">
        <title>Predicting the Proteins of Angomonas deanei, Strigomonas culicis and Their Respective Endosymbionts Reveals New Aspects of the Trypanosomatidae Family.</title>
        <authorList>
            <person name="Motta M.C."/>
            <person name="Martins A.C."/>
            <person name="de Souza S.S."/>
            <person name="Catta-Preta C.M."/>
            <person name="Silva R."/>
            <person name="Klein C.C."/>
            <person name="de Almeida L.G."/>
            <person name="de Lima Cunha O."/>
            <person name="Ciapina L.P."/>
            <person name="Brocchi M."/>
            <person name="Colabardini A.C."/>
            <person name="de Araujo Lima B."/>
            <person name="Machado C.R."/>
            <person name="de Almeida Soares C.M."/>
            <person name="Probst C.M."/>
            <person name="de Menezes C.B."/>
            <person name="Thompson C.E."/>
            <person name="Bartholomeu D.C."/>
            <person name="Gradia D.F."/>
            <person name="Pavoni D.P."/>
            <person name="Grisard E.C."/>
            <person name="Fantinatti-Garboggini F."/>
            <person name="Marchini F.K."/>
            <person name="Rodrigues-Luiz G.F."/>
            <person name="Wagner G."/>
            <person name="Goldman G.H."/>
            <person name="Fietto J.L."/>
            <person name="Elias M.C."/>
            <person name="Goldman M.H."/>
            <person name="Sagot M.F."/>
            <person name="Pereira M."/>
            <person name="Stoco P.H."/>
            <person name="de Mendonca-Neto R.P."/>
            <person name="Teixeira S.M."/>
            <person name="Maciel T.E."/>
            <person name="de Oliveira Mendes T.A."/>
            <person name="Urmenyi T.P."/>
            <person name="de Souza W."/>
            <person name="Schenkman S."/>
            <person name="de Vasconcelos A.T."/>
        </authorList>
    </citation>
    <scope>NUCLEOTIDE SEQUENCE [LARGE SCALE GENOMIC DNA]</scope>
</reference>
<dbReference type="OrthoDB" id="252232at2759"/>
<evidence type="ECO:0000313" key="4">
    <source>
        <dbReference type="EMBL" id="EPY15253.1"/>
    </source>
</evidence>
<dbReference type="GO" id="GO:0005524">
    <property type="term" value="F:ATP binding"/>
    <property type="evidence" value="ECO:0007669"/>
    <property type="project" value="InterPro"/>
</dbReference>
<name>S9TFY3_9TRYP</name>
<sequence>MLSNISPSTAHYEETLSTLRFADRAKSIVTRAFVNESAGDRRIRELENEVSRLRETIRLLQTQPSASPAPPATRQVRRATRRRACPRGSAAPSRPARRSTTTPTTWTAMSTRRSCMTIHRRVPQRPWRGWTATSSPVWT</sequence>
<dbReference type="SUPFAM" id="SSF52540">
    <property type="entry name" value="P-loop containing nucleoside triphosphate hydrolases"/>
    <property type="match status" value="1"/>
</dbReference>
<dbReference type="GO" id="GO:0007018">
    <property type="term" value="P:microtubule-based movement"/>
    <property type="evidence" value="ECO:0007669"/>
    <property type="project" value="InterPro"/>
</dbReference>
<dbReference type="GO" id="GO:0008017">
    <property type="term" value="F:microtubule binding"/>
    <property type="evidence" value="ECO:0007669"/>
    <property type="project" value="InterPro"/>
</dbReference>
<dbReference type="InterPro" id="IPR027417">
    <property type="entry name" value="P-loop_NTPase"/>
</dbReference>
<dbReference type="Gene3D" id="3.40.850.10">
    <property type="entry name" value="Kinesin motor domain"/>
    <property type="match status" value="1"/>
</dbReference>
<dbReference type="InterPro" id="IPR001752">
    <property type="entry name" value="Kinesin_motor_dom"/>
</dbReference>
<gene>
    <name evidence="4" type="ORF">STCU_12196</name>
</gene>
<evidence type="ECO:0000256" key="1">
    <source>
        <dbReference type="PROSITE-ProRule" id="PRU00283"/>
    </source>
</evidence>
<feature type="compositionally biased region" description="Basic residues" evidence="2">
    <location>
        <begin position="75"/>
        <end position="85"/>
    </location>
</feature>
<feature type="region of interest" description="Disordered" evidence="2">
    <location>
        <begin position="61"/>
        <end position="108"/>
    </location>
</feature>
<comment type="caution">
    <text evidence="1">Lacks conserved residue(s) required for the propagation of feature annotation.</text>
</comment>
<organism evidence="4 5">
    <name type="scientific">Strigomonas culicis</name>
    <dbReference type="NCBI Taxonomy" id="28005"/>
    <lineage>
        <taxon>Eukaryota</taxon>
        <taxon>Discoba</taxon>
        <taxon>Euglenozoa</taxon>
        <taxon>Kinetoplastea</taxon>
        <taxon>Metakinetoplastina</taxon>
        <taxon>Trypanosomatida</taxon>
        <taxon>Trypanosomatidae</taxon>
        <taxon>Strigomonadinae</taxon>
        <taxon>Strigomonas</taxon>
    </lineage>
</organism>
<feature type="domain" description="Kinesin motor" evidence="3">
    <location>
        <begin position="1"/>
        <end position="28"/>
    </location>
</feature>